<organism evidence="2 3">
    <name type="scientific">Streptosporangium canum</name>
    <dbReference type="NCBI Taxonomy" id="324952"/>
    <lineage>
        <taxon>Bacteria</taxon>
        <taxon>Bacillati</taxon>
        <taxon>Actinomycetota</taxon>
        <taxon>Actinomycetes</taxon>
        <taxon>Streptosporangiales</taxon>
        <taxon>Streptosporangiaceae</taxon>
        <taxon>Streptosporangium</taxon>
    </lineage>
</organism>
<sequence>MRGASGQWGESPPELAAAPPAAARTADDAGPRPETDP</sequence>
<proteinExistence type="predicted"/>
<keyword evidence="3" id="KW-1185">Reference proteome</keyword>
<accession>A0A1I3LHK4</accession>
<evidence type="ECO:0000313" key="2">
    <source>
        <dbReference type="EMBL" id="SFI84229.1"/>
    </source>
</evidence>
<protein>
    <submittedName>
        <fullName evidence="2">Uncharacterized protein</fullName>
    </submittedName>
</protein>
<feature type="compositionally biased region" description="Low complexity" evidence="1">
    <location>
        <begin position="12"/>
        <end position="24"/>
    </location>
</feature>
<feature type="region of interest" description="Disordered" evidence="1">
    <location>
        <begin position="1"/>
        <end position="37"/>
    </location>
</feature>
<dbReference type="Proteomes" id="UP000199111">
    <property type="component" value="Unassembled WGS sequence"/>
</dbReference>
<gene>
    <name evidence="2" type="ORF">SAMN05216275_105152</name>
</gene>
<dbReference type="AlphaFoldDB" id="A0A1I3LHK4"/>
<dbReference type="EMBL" id="FOQY01000005">
    <property type="protein sequence ID" value="SFI84229.1"/>
    <property type="molecule type" value="Genomic_DNA"/>
</dbReference>
<reference evidence="3" key="1">
    <citation type="submission" date="2016-10" db="EMBL/GenBank/DDBJ databases">
        <authorList>
            <person name="Varghese N."/>
            <person name="Submissions S."/>
        </authorList>
    </citation>
    <scope>NUCLEOTIDE SEQUENCE [LARGE SCALE GENOMIC DNA]</scope>
    <source>
        <strain evidence="3">CGMCC 4.2126</strain>
    </source>
</reference>
<name>A0A1I3LHK4_9ACTN</name>
<evidence type="ECO:0000313" key="3">
    <source>
        <dbReference type="Proteomes" id="UP000199111"/>
    </source>
</evidence>
<evidence type="ECO:0000256" key="1">
    <source>
        <dbReference type="SAM" id="MobiDB-lite"/>
    </source>
</evidence>
<feature type="compositionally biased region" description="Basic and acidic residues" evidence="1">
    <location>
        <begin position="25"/>
        <end position="37"/>
    </location>
</feature>